<reference evidence="4" key="1">
    <citation type="journal article" date="2019" name="Int. J. Syst. Evol. Microbiol.">
        <title>The Global Catalogue of Microorganisms (GCM) 10K type strain sequencing project: providing services to taxonomists for standard genome sequencing and annotation.</title>
        <authorList>
            <consortium name="The Broad Institute Genomics Platform"/>
            <consortium name="The Broad Institute Genome Sequencing Center for Infectious Disease"/>
            <person name="Wu L."/>
            <person name="Ma J."/>
        </authorList>
    </citation>
    <scope>NUCLEOTIDE SEQUENCE [LARGE SCALE GENOMIC DNA]</scope>
    <source>
        <strain evidence="4">JCM 14326</strain>
    </source>
</reference>
<sequence length="174" mass="18895">MDTHNISNLYDLPPLEWDAARTQLRDATAQGGGGPDRWTWWVTTVNADGSPHTNPVGALWHDDAVWFVTGPHTRRGHNLDRDTRVTAAFSAPELDLVVEGRAERVTDPAQVAALVKVYNDQGWPCTTDESGIGLDAPFMAASAGKAPWFLYRVAATSAHAVSTVEPGGATRWTF</sequence>
<organism evidence="3 4">
    <name type="scientific">Myceligenerans crystallogenes</name>
    <dbReference type="NCBI Taxonomy" id="316335"/>
    <lineage>
        <taxon>Bacteria</taxon>
        <taxon>Bacillati</taxon>
        <taxon>Actinomycetota</taxon>
        <taxon>Actinomycetes</taxon>
        <taxon>Micrococcales</taxon>
        <taxon>Promicromonosporaceae</taxon>
        <taxon>Myceligenerans</taxon>
    </lineage>
</organism>
<keyword evidence="1" id="KW-0560">Oxidoreductase</keyword>
<protein>
    <submittedName>
        <fullName evidence="3">Pyridoxamine 5'-phosphate oxidase family protein</fullName>
    </submittedName>
</protein>
<feature type="domain" description="Pyridoxamine 5'-phosphate oxidase N-terminal" evidence="2">
    <location>
        <begin position="40"/>
        <end position="119"/>
    </location>
</feature>
<evidence type="ECO:0000256" key="1">
    <source>
        <dbReference type="ARBA" id="ARBA00023002"/>
    </source>
</evidence>
<evidence type="ECO:0000313" key="3">
    <source>
        <dbReference type="EMBL" id="GAA1856725.1"/>
    </source>
</evidence>
<accession>A0ABP4ZJQ3</accession>
<dbReference type="PANTHER" id="PTHR35176:SF4">
    <property type="entry name" value="PYRIDOXAMINE 5'-PHOSPHATE OXIDASE-RELATED FMN-BINDING"/>
    <property type="match status" value="1"/>
</dbReference>
<dbReference type="Pfam" id="PF01243">
    <property type="entry name" value="PNPOx_N"/>
    <property type="match status" value="1"/>
</dbReference>
<proteinExistence type="predicted"/>
<evidence type="ECO:0000313" key="4">
    <source>
        <dbReference type="Proteomes" id="UP001501094"/>
    </source>
</evidence>
<dbReference type="InterPro" id="IPR012349">
    <property type="entry name" value="Split_barrel_FMN-bd"/>
</dbReference>
<dbReference type="SUPFAM" id="SSF50475">
    <property type="entry name" value="FMN-binding split barrel"/>
    <property type="match status" value="1"/>
</dbReference>
<dbReference type="RefSeq" id="WP_344100669.1">
    <property type="nucleotide sequence ID" value="NZ_BAAANL010000002.1"/>
</dbReference>
<comment type="caution">
    <text evidence="3">The sequence shown here is derived from an EMBL/GenBank/DDBJ whole genome shotgun (WGS) entry which is preliminary data.</text>
</comment>
<gene>
    <name evidence="3" type="ORF">GCM10009751_12480</name>
</gene>
<dbReference type="PANTHER" id="PTHR35176">
    <property type="entry name" value="HEME OXYGENASE HI_0854-RELATED"/>
    <property type="match status" value="1"/>
</dbReference>
<evidence type="ECO:0000259" key="2">
    <source>
        <dbReference type="Pfam" id="PF01243"/>
    </source>
</evidence>
<dbReference type="InterPro" id="IPR011576">
    <property type="entry name" value="Pyridox_Oxase_N"/>
</dbReference>
<dbReference type="EMBL" id="BAAANL010000002">
    <property type="protein sequence ID" value="GAA1856725.1"/>
    <property type="molecule type" value="Genomic_DNA"/>
</dbReference>
<name>A0ABP4ZJQ3_9MICO</name>
<keyword evidence="4" id="KW-1185">Reference proteome</keyword>
<dbReference type="Gene3D" id="2.30.110.10">
    <property type="entry name" value="Electron Transport, Fmn-binding Protein, Chain A"/>
    <property type="match status" value="1"/>
</dbReference>
<dbReference type="Proteomes" id="UP001501094">
    <property type="component" value="Unassembled WGS sequence"/>
</dbReference>
<dbReference type="InterPro" id="IPR052019">
    <property type="entry name" value="F420H2_bilvrd_red/Heme_oxyg"/>
</dbReference>